<dbReference type="SUPFAM" id="SSF46955">
    <property type="entry name" value="Putative DNA-binding domain"/>
    <property type="match status" value="1"/>
</dbReference>
<gene>
    <name evidence="3" type="ORF">ABEU19_003483</name>
</gene>
<dbReference type="Proteomes" id="UP001629744">
    <property type="component" value="Unassembled WGS sequence"/>
</dbReference>
<dbReference type="InterPro" id="IPR000551">
    <property type="entry name" value="MerR-type_HTH_dom"/>
</dbReference>
<feature type="domain" description="HTH merR-type" evidence="2">
    <location>
        <begin position="1"/>
        <end position="69"/>
    </location>
</feature>
<keyword evidence="1" id="KW-0238">DNA-binding</keyword>
<dbReference type="CDD" id="cd00592">
    <property type="entry name" value="HTH_MerR-like"/>
    <property type="match status" value="1"/>
</dbReference>
<evidence type="ECO:0000256" key="1">
    <source>
        <dbReference type="ARBA" id="ARBA00023125"/>
    </source>
</evidence>
<dbReference type="SMART" id="SM00422">
    <property type="entry name" value="HTH_MERR"/>
    <property type="match status" value="1"/>
</dbReference>
<keyword evidence="4" id="KW-1185">Reference proteome</keyword>
<sequence length="276" mass="30122">MRISDIAQAAGTTPRTIRHYHRLGLLDEPRRLANGYREYGMADLVRLMRVRWLAGAGIPLGSVASIVSATTDGTAADDLEADLTALVDTIDAEQRVLAAKRARLQEMLDAHRAGRPVSPLPPDLALVFTELIAAETDPAVRAEFERERGAWELVAISGSAPEEFFESAARQLSDPPSRERIVAVYRRFAAVRGRSPEECADEIESLSEAMQEAVRALFVESGVLEQWQSEVGPGRKPAMPITDLVPDPAQGAILTRVMQRLGILDDDGNFEGQVPS</sequence>
<evidence type="ECO:0000259" key="2">
    <source>
        <dbReference type="PROSITE" id="PS50937"/>
    </source>
</evidence>
<dbReference type="PRINTS" id="PR00040">
    <property type="entry name" value="HTHMERR"/>
</dbReference>
<comment type="caution">
    <text evidence="3">The sequence shown here is derived from an EMBL/GenBank/DDBJ whole genome shotgun (WGS) entry which is preliminary data.</text>
</comment>
<dbReference type="Pfam" id="PF13411">
    <property type="entry name" value="MerR_1"/>
    <property type="match status" value="1"/>
</dbReference>
<dbReference type="PROSITE" id="PS50937">
    <property type="entry name" value="HTH_MERR_2"/>
    <property type="match status" value="1"/>
</dbReference>
<dbReference type="InterPro" id="IPR047057">
    <property type="entry name" value="MerR_fam"/>
</dbReference>
<name>A0ABW9FXJ3_9NOCA</name>
<dbReference type="RefSeq" id="WP_348603279.1">
    <property type="nucleotide sequence ID" value="NZ_CP157276.1"/>
</dbReference>
<evidence type="ECO:0000313" key="4">
    <source>
        <dbReference type="Proteomes" id="UP001629744"/>
    </source>
</evidence>
<reference evidence="3 4" key="1">
    <citation type="submission" date="2023-11" db="EMBL/GenBank/DDBJ databases">
        <authorList>
            <person name="Val-Calvo J."/>
            <person name="Scortti M."/>
            <person name="Vazquez-Boland J."/>
        </authorList>
    </citation>
    <scope>NUCLEOTIDE SEQUENCE [LARGE SCALE GENOMIC DNA]</scope>
    <source>
        <strain evidence="3 4">DSM 46662</strain>
    </source>
</reference>
<organism evidence="3 4">
    <name type="scientific">Prescottella soli</name>
    <dbReference type="NCBI Taxonomy" id="1543852"/>
    <lineage>
        <taxon>Bacteria</taxon>
        <taxon>Bacillati</taxon>
        <taxon>Actinomycetota</taxon>
        <taxon>Actinomycetes</taxon>
        <taxon>Mycobacteriales</taxon>
        <taxon>Nocardiaceae</taxon>
        <taxon>Prescottella</taxon>
    </lineage>
</organism>
<dbReference type="InterPro" id="IPR009061">
    <property type="entry name" value="DNA-bd_dom_put_sf"/>
</dbReference>
<proteinExistence type="predicted"/>
<accession>A0ABW9FXJ3</accession>
<evidence type="ECO:0000313" key="3">
    <source>
        <dbReference type="EMBL" id="MFM1729964.1"/>
    </source>
</evidence>
<dbReference type="PANTHER" id="PTHR30204">
    <property type="entry name" value="REDOX-CYCLING DRUG-SENSING TRANSCRIPTIONAL ACTIVATOR SOXR"/>
    <property type="match status" value="1"/>
</dbReference>
<protein>
    <submittedName>
        <fullName evidence="3">MerR family transcriptional regulator</fullName>
    </submittedName>
</protein>
<dbReference type="EMBL" id="JBDLNU010000004">
    <property type="protein sequence ID" value="MFM1729964.1"/>
    <property type="molecule type" value="Genomic_DNA"/>
</dbReference>
<dbReference type="PANTHER" id="PTHR30204:SF93">
    <property type="entry name" value="HTH MERR-TYPE DOMAIN-CONTAINING PROTEIN"/>
    <property type="match status" value="1"/>
</dbReference>
<dbReference type="Gene3D" id="1.10.1660.10">
    <property type="match status" value="1"/>
</dbReference>